<evidence type="ECO:0000313" key="1">
    <source>
        <dbReference type="EMBL" id="KII71460.1"/>
    </source>
</evidence>
<dbReference type="Proteomes" id="UP000031668">
    <property type="component" value="Unassembled WGS sequence"/>
</dbReference>
<dbReference type="AlphaFoldDB" id="A0A0C2N552"/>
<proteinExistence type="predicted"/>
<keyword evidence="2" id="KW-1185">Reference proteome</keyword>
<comment type="caution">
    <text evidence="1">The sequence shown here is derived from an EMBL/GenBank/DDBJ whole genome shotgun (WGS) entry which is preliminary data.</text>
</comment>
<reference evidence="1 2" key="1">
    <citation type="journal article" date="2014" name="Genome Biol. Evol.">
        <title>The genome of the myxosporean Thelohanellus kitauei shows adaptations to nutrient acquisition within its fish host.</title>
        <authorList>
            <person name="Yang Y."/>
            <person name="Xiong J."/>
            <person name="Zhou Z."/>
            <person name="Huo F."/>
            <person name="Miao W."/>
            <person name="Ran C."/>
            <person name="Liu Y."/>
            <person name="Zhang J."/>
            <person name="Feng J."/>
            <person name="Wang M."/>
            <person name="Wang M."/>
            <person name="Wang L."/>
            <person name="Yao B."/>
        </authorList>
    </citation>
    <scope>NUCLEOTIDE SEQUENCE [LARGE SCALE GENOMIC DNA]</scope>
    <source>
        <strain evidence="1">Wuqing</strain>
    </source>
</reference>
<gene>
    <name evidence="1" type="ORF">RF11_13635</name>
</gene>
<evidence type="ECO:0000313" key="2">
    <source>
        <dbReference type="Proteomes" id="UP000031668"/>
    </source>
</evidence>
<protein>
    <submittedName>
        <fullName evidence="1">Uncharacterized protein</fullName>
    </submittedName>
</protein>
<dbReference type="EMBL" id="JWZT01001761">
    <property type="protein sequence ID" value="KII71460.1"/>
    <property type="molecule type" value="Genomic_DNA"/>
</dbReference>
<name>A0A0C2N552_THEKT</name>
<organism evidence="1 2">
    <name type="scientific">Thelohanellus kitauei</name>
    <name type="common">Myxosporean</name>
    <dbReference type="NCBI Taxonomy" id="669202"/>
    <lineage>
        <taxon>Eukaryota</taxon>
        <taxon>Metazoa</taxon>
        <taxon>Cnidaria</taxon>
        <taxon>Myxozoa</taxon>
        <taxon>Myxosporea</taxon>
        <taxon>Bivalvulida</taxon>
        <taxon>Platysporina</taxon>
        <taxon>Myxobolidae</taxon>
        <taxon>Thelohanellus</taxon>
    </lineage>
</organism>
<sequence length="164" mass="19435">MLMPTFQKLYTKLLIHRCFENTIYIQLNLLDFLEGSFQYLTLHNHHRKDKEPDVIKDNETFVCTIKLLISIANRKRIGNSIINYHYWTTSRFGVACSDFKQQIYDHRNELTTGQSHSIKEAQNMKFDFFTKNDETIWAESKQQTKFARDELAKSIVEEDSTSEN</sequence>
<accession>A0A0C2N552</accession>